<reference evidence="1 2" key="1">
    <citation type="journal article" date="2015" name="Genome Announc.">
        <title>Draft Genome Sequence and Gene Annotation of the Entomopathogenic Fungus Verticillium hemipterigenum.</title>
        <authorList>
            <person name="Horn F."/>
            <person name="Habel A."/>
            <person name="Scharf D.H."/>
            <person name="Dworschak J."/>
            <person name="Brakhage A.A."/>
            <person name="Guthke R."/>
            <person name="Hertweck C."/>
            <person name="Linde J."/>
        </authorList>
    </citation>
    <scope>NUCLEOTIDE SEQUENCE [LARGE SCALE GENOMIC DNA]</scope>
</reference>
<protein>
    <submittedName>
        <fullName evidence="1">Uncharacterized protein</fullName>
    </submittedName>
</protein>
<sequence>MAASCPISVSWPHHQPHVASYNPQFLRHSSTMMEQIPQDLLSAPTQPILGTNYRYLRALAQHTNTGHHKHTWGVTIYRTVYSSASDALFPLVVQRIQGYMRLTISRLVEIDETDHLATPEEKRQSQRVTEELLRRNMNDVFENKHALENASVDDVYGLFNAWVEANGGKGSKNSRYCIALIIDQDAINSIMKLPEADQADTVFWYDRLAINCKAVTLWRIDTVQTSPWFYVVLKNLTELWFDIMDDGLRSFITPVEGDQPAWEMLTARHLYRCI</sequence>
<dbReference type="Proteomes" id="UP000039046">
    <property type="component" value="Unassembled WGS sequence"/>
</dbReference>
<accession>A0A0A1TBD1</accession>
<dbReference type="EMBL" id="CDHN01000004">
    <property type="protein sequence ID" value="CEJ92099.1"/>
    <property type="molecule type" value="Genomic_DNA"/>
</dbReference>
<gene>
    <name evidence="1" type="ORF">VHEMI07772</name>
</gene>
<evidence type="ECO:0000313" key="2">
    <source>
        <dbReference type="Proteomes" id="UP000039046"/>
    </source>
</evidence>
<dbReference type="HOGENOM" id="CLU_1016311_0_0_1"/>
<evidence type="ECO:0000313" key="1">
    <source>
        <dbReference type="EMBL" id="CEJ92099.1"/>
    </source>
</evidence>
<proteinExistence type="predicted"/>
<dbReference type="STRING" id="1531966.A0A0A1TBD1"/>
<name>A0A0A1TBD1_9HYPO</name>
<dbReference type="AlphaFoldDB" id="A0A0A1TBD1"/>
<dbReference type="OrthoDB" id="6499973at2759"/>
<keyword evidence="2" id="KW-1185">Reference proteome</keyword>
<organism evidence="1 2">
    <name type="scientific">[Torrubiella] hemipterigena</name>
    <dbReference type="NCBI Taxonomy" id="1531966"/>
    <lineage>
        <taxon>Eukaryota</taxon>
        <taxon>Fungi</taxon>
        <taxon>Dikarya</taxon>
        <taxon>Ascomycota</taxon>
        <taxon>Pezizomycotina</taxon>
        <taxon>Sordariomycetes</taxon>
        <taxon>Hypocreomycetidae</taxon>
        <taxon>Hypocreales</taxon>
        <taxon>Clavicipitaceae</taxon>
        <taxon>Clavicipitaceae incertae sedis</taxon>
        <taxon>'Torrubiella' clade</taxon>
    </lineage>
</organism>